<evidence type="ECO:0000259" key="5">
    <source>
        <dbReference type="Pfam" id="PF22725"/>
    </source>
</evidence>
<accession>A0ABS1W4P2</accession>
<dbReference type="PANTHER" id="PTHR43593:SF1">
    <property type="entry name" value="INOSITOL 2-DEHYDROGENASE"/>
    <property type="match status" value="1"/>
</dbReference>
<sequence>MLQVGVIGTGMIGQDHIRRMTSVLAGVRVVAVSDVDLAIADSVAGPLGASVHKSGESLISDSSVEAVVVCSWGPTHEQYVLAAIAAGKPVFCEKPLATTQEACLRILEAEVAHGSRLVQVGYMRRYDASYRALKAVLRTGELGAPLMMHCAHRNASVPGFYEKEMAITDTAVHEIDMVRWMFGEEITAVRVLRPRRSANGGDLQDPLMLLFEMENGALVDVETSVNIRYGYDIRGEIVGENGTAALGSLSPVQVRVAGKTSDPVPADWRERFLTAYDVEFQEWIDSLRTVGRPIGPSAWDGYAAAVVSDAGVAALRTGDRVPVLLTERPKLYATEVPA</sequence>
<dbReference type="EC" id="1.1.1.18" evidence="3"/>
<comment type="catalytic activity">
    <reaction evidence="3">
        <text>myo-inositol + NAD(+) = scyllo-inosose + NADH + H(+)</text>
        <dbReference type="Rhea" id="RHEA:16949"/>
        <dbReference type="ChEBI" id="CHEBI:15378"/>
        <dbReference type="ChEBI" id="CHEBI:17268"/>
        <dbReference type="ChEBI" id="CHEBI:17811"/>
        <dbReference type="ChEBI" id="CHEBI:57540"/>
        <dbReference type="ChEBI" id="CHEBI:57945"/>
        <dbReference type="EC" id="1.1.1.18"/>
    </reaction>
</comment>
<evidence type="ECO:0000256" key="3">
    <source>
        <dbReference type="HAMAP-Rule" id="MF_01671"/>
    </source>
</evidence>
<proteinExistence type="inferred from homology"/>
<protein>
    <recommendedName>
        <fullName evidence="3">Inositol 2-dehydrogenase</fullName>
        <ecNumber evidence="3">1.1.1.18</ecNumber>
    </recommendedName>
    <alternativeName>
        <fullName evidence="3">Myo-inositol 2-dehydrogenase</fullName>
        <shortName evidence="3">MI 2-dehydrogenase</shortName>
    </alternativeName>
</protein>
<keyword evidence="2 3" id="KW-0520">NAD</keyword>
<comment type="subunit">
    <text evidence="3">Homotetramer.</text>
</comment>
<comment type="similarity">
    <text evidence="3">Belongs to the Gfo/Idh/MocA family.</text>
</comment>
<dbReference type="InterPro" id="IPR055170">
    <property type="entry name" value="GFO_IDH_MocA-like_dom"/>
</dbReference>
<dbReference type="InterPro" id="IPR036291">
    <property type="entry name" value="NAD(P)-bd_dom_sf"/>
</dbReference>
<feature type="domain" description="GFO/IDH/MocA-like oxidoreductase" evidence="5">
    <location>
        <begin position="130"/>
        <end position="244"/>
    </location>
</feature>
<dbReference type="HAMAP" id="MF_01671">
    <property type="entry name" value="IolG"/>
    <property type="match status" value="1"/>
</dbReference>
<organism evidence="6 7">
    <name type="scientific">Paractinoplanes lichenicola</name>
    <dbReference type="NCBI Taxonomy" id="2802976"/>
    <lineage>
        <taxon>Bacteria</taxon>
        <taxon>Bacillati</taxon>
        <taxon>Actinomycetota</taxon>
        <taxon>Actinomycetes</taxon>
        <taxon>Micromonosporales</taxon>
        <taxon>Micromonosporaceae</taxon>
        <taxon>Paractinoplanes</taxon>
    </lineage>
</organism>
<dbReference type="Proteomes" id="UP000598996">
    <property type="component" value="Unassembled WGS sequence"/>
</dbReference>
<keyword evidence="1 3" id="KW-0560">Oxidoreductase</keyword>
<reference evidence="6 7" key="1">
    <citation type="submission" date="2021-01" db="EMBL/GenBank/DDBJ databases">
        <title>Actinoplanes sp. nov. LDG1-01 isolated from lichen.</title>
        <authorList>
            <person name="Saeng-In P."/>
            <person name="Phongsopitanun W."/>
            <person name="Kanchanasin P."/>
            <person name="Yuki M."/>
            <person name="Kudo T."/>
            <person name="Ohkuma M."/>
            <person name="Tanasupawat S."/>
        </authorList>
    </citation>
    <scope>NUCLEOTIDE SEQUENCE [LARGE SCALE GENOMIC DNA]</scope>
    <source>
        <strain evidence="6 7">LDG1-01</strain>
    </source>
</reference>
<dbReference type="Gene3D" id="3.40.50.720">
    <property type="entry name" value="NAD(P)-binding Rossmann-like Domain"/>
    <property type="match status" value="1"/>
</dbReference>
<keyword evidence="7" id="KW-1185">Reference proteome</keyword>
<evidence type="ECO:0000256" key="2">
    <source>
        <dbReference type="ARBA" id="ARBA00023027"/>
    </source>
</evidence>
<dbReference type="SUPFAM" id="SSF55347">
    <property type="entry name" value="Glyceraldehyde-3-phosphate dehydrogenase-like, C-terminal domain"/>
    <property type="match status" value="1"/>
</dbReference>
<dbReference type="Gene3D" id="3.30.360.10">
    <property type="entry name" value="Dihydrodipicolinate Reductase, domain 2"/>
    <property type="match status" value="1"/>
</dbReference>
<dbReference type="Pfam" id="PF22725">
    <property type="entry name" value="GFO_IDH_MocA_C3"/>
    <property type="match status" value="1"/>
</dbReference>
<dbReference type="InterPro" id="IPR023794">
    <property type="entry name" value="MI/DCI_dehydrogenase"/>
</dbReference>
<comment type="function">
    <text evidence="3">Involved in the oxidation of myo-inositol (MI) to 2-keto-myo-inositol (2KMI or 2-inosose).</text>
</comment>
<dbReference type="RefSeq" id="WP_203078157.1">
    <property type="nucleotide sequence ID" value="NZ_JAENHO010000021.1"/>
</dbReference>
<dbReference type="InterPro" id="IPR000683">
    <property type="entry name" value="Gfo/Idh/MocA-like_OxRdtase_N"/>
</dbReference>
<evidence type="ECO:0000256" key="1">
    <source>
        <dbReference type="ARBA" id="ARBA00023002"/>
    </source>
</evidence>
<dbReference type="Pfam" id="PF01408">
    <property type="entry name" value="GFO_IDH_MocA"/>
    <property type="match status" value="1"/>
</dbReference>
<dbReference type="PANTHER" id="PTHR43593">
    <property type="match status" value="1"/>
</dbReference>
<evidence type="ECO:0000259" key="4">
    <source>
        <dbReference type="Pfam" id="PF01408"/>
    </source>
</evidence>
<comment type="caution">
    <text evidence="6">The sequence shown here is derived from an EMBL/GenBank/DDBJ whole genome shotgun (WGS) entry which is preliminary data.</text>
</comment>
<dbReference type="SUPFAM" id="SSF51735">
    <property type="entry name" value="NAD(P)-binding Rossmann-fold domains"/>
    <property type="match status" value="1"/>
</dbReference>
<feature type="domain" description="Gfo/Idh/MocA-like oxidoreductase N-terminal" evidence="4">
    <location>
        <begin position="3"/>
        <end position="122"/>
    </location>
</feature>
<evidence type="ECO:0000313" key="7">
    <source>
        <dbReference type="Proteomes" id="UP000598996"/>
    </source>
</evidence>
<dbReference type="InterPro" id="IPR050424">
    <property type="entry name" value="Gfo-Idh-MocA_inositol_DH"/>
</dbReference>
<gene>
    <name evidence="3" type="primary">iolG</name>
    <name evidence="6" type="ORF">JKJ07_46265</name>
</gene>
<dbReference type="EMBL" id="JAENHO010000021">
    <property type="protein sequence ID" value="MBL7261706.1"/>
    <property type="molecule type" value="Genomic_DNA"/>
</dbReference>
<name>A0ABS1W4P2_9ACTN</name>
<evidence type="ECO:0000313" key="6">
    <source>
        <dbReference type="EMBL" id="MBL7261706.1"/>
    </source>
</evidence>